<dbReference type="Gene3D" id="1.10.10.10">
    <property type="entry name" value="Winged helix-like DNA-binding domain superfamily/Winged helix DNA-binding domain"/>
    <property type="match status" value="1"/>
</dbReference>
<dbReference type="PANTHER" id="PTHR43367">
    <property type="match status" value="1"/>
</dbReference>
<dbReference type="SMART" id="SM00448">
    <property type="entry name" value="REC"/>
    <property type="match status" value="1"/>
</dbReference>
<feature type="domain" description="ANTAR" evidence="3">
    <location>
        <begin position="125"/>
        <end position="186"/>
    </location>
</feature>
<dbReference type="EMBL" id="CADCTK010000374">
    <property type="protein sequence ID" value="CAA9245235.1"/>
    <property type="molecule type" value="Genomic_DNA"/>
</dbReference>
<dbReference type="InterPro" id="IPR008327">
    <property type="entry name" value="Sig_transdc_resp-reg_antiterm"/>
</dbReference>
<gene>
    <name evidence="4" type="ORF">AVDCRST_MAG26-1631</name>
</gene>
<feature type="modified residue" description="4-aspartylphosphate" evidence="1">
    <location>
        <position position="55"/>
    </location>
</feature>
<accession>A0A6J4I8D7</accession>
<reference evidence="4" key="1">
    <citation type="submission" date="2020-02" db="EMBL/GenBank/DDBJ databases">
        <authorList>
            <person name="Meier V. D."/>
        </authorList>
    </citation>
    <scope>NUCLEOTIDE SEQUENCE</scope>
    <source>
        <strain evidence="4">AVDCRST_MAG26</strain>
    </source>
</reference>
<dbReference type="InterPro" id="IPR036388">
    <property type="entry name" value="WH-like_DNA-bd_sf"/>
</dbReference>
<dbReference type="InterPro" id="IPR001789">
    <property type="entry name" value="Sig_transdc_resp-reg_receiver"/>
</dbReference>
<dbReference type="GO" id="GO:0000160">
    <property type="term" value="P:phosphorelay signal transduction system"/>
    <property type="evidence" value="ECO:0007669"/>
    <property type="project" value="InterPro"/>
</dbReference>
<feature type="domain" description="Response regulatory" evidence="2">
    <location>
        <begin position="5"/>
        <end position="119"/>
    </location>
</feature>
<protein>
    <submittedName>
        <fullName evidence="4">Two-component transcriptional response regulator, LuxR family</fullName>
    </submittedName>
</protein>
<dbReference type="FunFam" id="3.40.50.2300:FF:000050">
    <property type="entry name" value="Response regulator receiver"/>
    <property type="match status" value="1"/>
</dbReference>
<dbReference type="SMART" id="SM01012">
    <property type="entry name" value="ANTAR"/>
    <property type="match status" value="1"/>
</dbReference>
<evidence type="ECO:0000259" key="3">
    <source>
        <dbReference type="PROSITE" id="PS50921"/>
    </source>
</evidence>
<name>A0A6J4I8D7_9CHLR</name>
<dbReference type="PIRSF" id="PIRSF036382">
    <property type="entry name" value="RR_antiterm"/>
    <property type="match status" value="1"/>
</dbReference>
<dbReference type="SUPFAM" id="SSF52172">
    <property type="entry name" value="CheY-like"/>
    <property type="match status" value="1"/>
</dbReference>
<proteinExistence type="predicted"/>
<dbReference type="InterPro" id="IPR005561">
    <property type="entry name" value="ANTAR"/>
</dbReference>
<dbReference type="GO" id="GO:0003723">
    <property type="term" value="F:RNA binding"/>
    <property type="evidence" value="ECO:0007669"/>
    <property type="project" value="InterPro"/>
</dbReference>
<keyword evidence="1" id="KW-0597">Phosphoprotein</keyword>
<sequence>MAQTRLVIADDESLIRMNLKETLVGLGYLVVGEAGDGVSAINLARELRPDLVVMDIKMPKLDGIQAAGVLTQERIAPVLLLTAYSDRELVDRARDAGVVAYLVKPFREADLLPAIEVAMARFGELRALDKQLGDLQEAMETRKIVERAKGLLMETQGLNEAEAFRRIQQLSMNTRKPMKEIAQALLLANQIEK</sequence>
<dbReference type="Gene3D" id="3.40.50.2300">
    <property type="match status" value="1"/>
</dbReference>
<dbReference type="Pfam" id="PF00072">
    <property type="entry name" value="Response_reg"/>
    <property type="match status" value="1"/>
</dbReference>
<dbReference type="PROSITE" id="PS50921">
    <property type="entry name" value="ANTAR"/>
    <property type="match status" value="1"/>
</dbReference>
<evidence type="ECO:0000259" key="2">
    <source>
        <dbReference type="PROSITE" id="PS50110"/>
    </source>
</evidence>
<dbReference type="Pfam" id="PF03861">
    <property type="entry name" value="ANTAR"/>
    <property type="match status" value="1"/>
</dbReference>
<dbReference type="AlphaFoldDB" id="A0A6J4I8D7"/>
<dbReference type="PROSITE" id="PS50110">
    <property type="entry name" value="RESPONSE_REGULATORY"/>
    <property type="match status" value="1"/>
</dbReference>
<evidence type="ECO:0000313" key="4">
    <source>
        <dbReference type="EMBL" id="CAA9245235.1"/>
    </source>
</evidence>
<evidence type="ECO:0000256" key="1">
    <source>
        <dbReference type="PROSITE-ProRule" id="PRU00169"/>
    </source>
</evidence>
<organism evidence="4">
    <name type="scientific">uncultured Chloroflexia bacterium</name>
    <dbReference type="NCBI Taxonomy" id="1672391"/>
    <lineage>
        <taxon>Bacteria</taxon>
        <taxon>Bacillati</taxon>
        <taxon>Chloroflexota</taxon>
        <taxon>Chloroflexia</taxon>
        <taxon>environmental samples</taxon>
    </lineage>
</organism>
<dbReference type="InterPro" id="IPR011006">
    <property type="entry name" value="CheY-like_superfamily"/>
</dbReference>
<dbReference type="PANTHER" id="PTHR43367:SF1">
    <property type="entry name" value="TWO-COMPONENT RESPONSE REGULATOR-LIKE APRR6-RELATED"/>
    <property type="match status" value="1"/>
</dbReference>